<dbReference type="InterPro" id="IPR035986">
    <property type="entry name" value="PKD_dom_sf"/>
</dbReference>
<dbReference type="SUPFAM" id="SSF57424">
    <property type="entry name" value="LDL receptor-like module"/>
    <property type="match status" value="1"/>
</dbReference>
<dbReference type="STRING" id="113540.ENSSFOP00015076709"/>
<dbReference type="Gene3D" id="2.60.40.10">
    <property type="entry name" value="Immunoglobulins"/>
    <property type="match status" value="1"/>
</dbReference>
<evidence type="ECO:0000256" key="9">
    <source>
        <dbReference type="SAM" id="SignalP"/>
    </source>
</evidence>
<evidence type="ECO:0000256" key="6">
    <source>
        <dbReference type="ARBA" id="ARBA00023180"/>
    </source>
</evidence>
<dbReference type="GO" id="GO:0030198">
    <property type="term" value="P:extracellular matrix organization"/>
    <property type="evidence" value="ECO:0007669"/>
    <property type="project" value="TreeGrafter"/>
</dbReference>
<keyword evidence="4 8" id="KW-0472">Membrane</keyword>
<feature type="domain" description="BPTI/Kunitz inhibitor" evidence="10">
    <location>
        <begin position="242"/>
        <end position="292"/>
    </location>
</feature>
<dbReference type="InterPro" id="IPR013783">
    <property type="entry name" value="Ig-like_fold"/>
</dbReference>
<dbReference type="InterPro" id="IPR036055">
    <property type="entry name" value="LDL_receptor-like_sf"/>
</dbReference>
<dbReference type="InterPro" id="IPR002172">
    <property type="entry name" value="LDrepeatLR_classA_rpt"/>
</dbReference>
<dbReference type="CDD" id="cd22623">
    <property type="entry name" value="Kunitz_HAI1_1-like"/>
    <property type="match status" value="1"/>
</dbReference>
<feature type="domain" description="MANSC" evidence="11">
    <location>
        <begin position="45"/>
        <end position="124"/>
    </location>
</feature>
<dbReference type="Pfam" id="PF07502">
    <property type="entry name" value="MANEC"/>
    <property type="match status" value="1"/>
</dbReference>
<feature type="chain" id="PRO_5006143423" evidence="9">
    <location>
        <begin position="36"/>
        <end position="510"/>
    </location>
</feature>
<dbReference type="PANTHER" id="PTHR46750">
    <property type="entry name" value="KUNITZ-TYPE PROTEASE INHIBITOR 1"/>
    <property type="match status" value="1"/>
</dbReference>
<keyword evidence="2 9" id="KW-0732">Signal</keyword>
<dbReference type="InterPro" id="IPR023415">
    <property type="entry name" value="LDLR_class-A_CS"/>
</dbReference>
<dbReference type="CDD" id="cd00112">
    <property type="entry name" value="LDLa"/>
    <property type="match status" value="1"/>
</dbReference>
<keyword evidence="3 8" id="KW-1133">Transmembrane helix</keyword>
<proteinExistence type="predicted"/>
<dbReference type="Proteomes" id="UP000034805">
    <property type="component" value="Unassembled WGS sequence"/>
</dbReference>
<dbReference type="EMBL" id="JARO02008368">
    <property type="protein sequence ID" value="KPP62813.1"/>
    <property type="molecule type" value="Genomic_DNA"/>
</dbReference>
<dbReference type="AlphaFoldDB" id="A0A0P7UTL0"/>
<dbReference type="GO" id="GO:0060429">
    <property type="term" value="P:epithelium development"/>
    <property type="evidence" value="ECO:0007669"/>
    <property type="project" value="TreeGrafter"/>
</dbReference>
<protein>
    <submittedName>
        <fullName evidence="12">Kunitz-type protease inhibitor 1-like</fullName>
    </submittedName>
</protein>
<dbReference type="Gene3D" id="4.10.410.10">
    <property type="entry name" value="Pancreatic trypsin inhibitor Kunitz domain"/>
    <property type="match status" value="2"/>
</dbReference>
<evidence type="ECO:0000256" key="1">
    <source>
        <dbReference type="ARBA" id="ARBA00004370"/>
    </source>
</evidence>
<feature type="domain" description="BPTI/Kunitz inhibitor" evidence="10">
    <location>
        <begin position="374"/>
        <end position="424"/>
    </location>
</feature>
<evidence type="ECO:0000256" key="5">
    <source>
        <dbReference type="ARBA" id="ARBA00023157"/>
    </source>
</evidence>
<evidence type="ECO:0000256" key="2">
    <source>
        <dbReference type="ARBA" id="ARBA00022729"/>
    </source>
</evidence>
<dbReference type="InterPro" id="IPR002223">
    <property type="entry name" value="Kunitz_BPTI"/>
</dbReference>
<evidence type="ECO:0000313" key="12">
    <source>
        <dbReference type="EMBL" id="KPP62813.1"/>
    </source>
</evidence>
<dbReference type="InterPro" id="IPR020901">
    <property type="entry name" value="Prtase_inh_Kunz-CS"/>
</dbReference>
<dbReference type="SMART" id="SM00192">
    <property type="entry name" value="LDLa"/>
    <property type="match status" value="1"/>
</dbReference>
<feature type="disulfide bond" evidence="7">
    <location>
        <begin position="318"/>
        <end position="330"/>
    </location>
</feature>
<dbReference type="InterPro" id="IPR013980">
    <property type="entry name" value="MANSC_dom"/>
</dbReference>
<dbReference type="Pfam" id="PF00014">
    <property type="entry name" value="Kunitz_BPTI"/>
    <property type="match status" value="2"/>
</dbReference>
<dbReference type="FunFam" id="4.10.410.10:FF:000006">
    <property type="entry name" value="Serine peptidase inhibitor, Kunitz type 1"/>
    <property type="match status" value="1"/>
</dbReference>
<dbReference type="GO" id="GO:0005886">
    <property type="term" value="C:plasma membrane"/>
    <property type="evidence" value="ECO:0007669"/>
    <property type="project" value="TreeGrafter"/>
</dbReference>
<accession>A0A0P7UTL0</accession>
<dbReference type="PROSITE" id="PS01209">
    <property type="entry name" value="LDLRA_1"/>
    <property type="match status" value="1"/>
</dbReference>
<evidence type="ECO:0000256" key="8">
    <source>
        <dbReference type="SAM" id="Phobius"/>
    </source>
</evidence>
<dbReference type="PRINTS" id="PR00759">
    <property type="entry name" value="BASICPTASE"/>
</dbReference>
<dbReference type="SMART" id="SM00131">
    <property type="entry name" value="KU"/>
    <property type="match status" value="2"/>
</dbReference>
<dbReference type="PROSITE" id="PS00280">
    <property type="entry name" value="BPTI_KUNITZ_1"/>
    <property type="match status" value="2"/>
</dbReference>
<feature type="disulfide bond" evidence="7">
    <location>
        <begin position="325"/>
        <end position="343"/>
    </location>
</feature>
<dbReference type="PANTHER" id="PTHR46750:SF1">
    <property type="entry name" value="KUNITZ-TYPE PROTEASE INHIBITOR 1"/>
    <property type="match status" value="1"/>
</dbReference>
<dbReference type="SUPFAM" id="SSF57362">
    <property type="entry name" value="BPTI-like"/>
    <property type="match status" value="2"/>
</dbReference>
<reference evidence="12 13" key="1">
    <citation type="submission" date="2015-08" db="EMBL/GenBank/DDBJ databases">
        <title>The genome of the Asian arowana (Scleropages formosus).</title>
        <authorList>
            <person name="Tan M.H."/>
            <person name="Gan H.M."/>
            <person name="Croft L.J."/>
            <person name="Austin C.M."/>
        </authorList>
    </citation>
    <scope>NUCLEOTIDE SEQUENCE [LARGE SCALE GENOMIC DNA]</scope>
    <source>
        <strain evidence="12">Aro1</strain>
    </source>
</reference>
<evidence type="ECO:0000256" key="4">
    <source>
        <dbReference type="ARBA" id="ARBA00023136"/>
    </source>
</evidence>
<evidence type="ECO:0000256" key="7">
    <source>
        <dbReference type="PROSITE-ProRule" id="PRU00124"/>
    </source>
</evidence>
<dbReference type="Gene3D" id="4.10.400.10">
    <property type="entry name" value="Low-density Lipoprotein Receptor"/>
    <property type="match status" value="1"/>
</dbReference>
<evidence type="ECO:0000313" key="13">
    <source>
        <dbReference type="Proteomes" id="UP000034805"/>
    </source>
</evidence>
<evidence type="ECO:0000259" key="10">
    <source>
        <dbReference type="PROSITE" id="PS50279"/>
    </source>
</evidence>
<dbReference type="GO" id="GO:0004867">
    <property type="term" value="F:serine-type endopeptidase inhibitor activity"/>
    <property type="evidence" value="ECO:0007669"/>
    <property type="project" value="InterPro"/>
</dbReference>
<dbReference type="GO" id="GO:0008544">
    <property type="term" value="P:epidermis development"/>
    <property type="evidence" value="ECO:0007669"/>
    <property type="project" value="TreeGrafter"/>
</dbReference>
<keyword evidence="8" id="KW-0812">Transmembrane</keyword>
<comment type="subcellular location">
    <subcellularLocation>
        <location evidence="1">Membrane</location>
    </subcellularLocation>
</comment>
<keyword evidence="6" id="KW-0325">Glycoprotein</keyword>
<comment type="caution">
    <text evidence="12">The sequence shown here is derived from an EMBL/GenBank/DDBJ whole genome shotgun (WGS) entry which is preliminary data.</text>
</comment>
<name>A0A0P7UTL0_SCLFO</name>
<dbReference type="SMART" id="SM00765">
    <property type="entry name" value="MANEC"/>
    <property type="match status" value="1"/>
</dbReference>
<dbReference type="InterPro" id="IPR036880">
    <property type="entry name" value="Kunitz_BPTI_sf"/>
</dbReference>
<feature type="signal peptide" evidence="9">
    <location>
        <begin position="1"/>
        <end position="35"/>
    </location>
</feature>
<dbReference type="PROSITE" id="PS50986">
    <property type="entry name" value="MANSC"/>
    <property type="match status" value="1"/>
</dbReference>
<organism evidence="12 13">
    <name type="scientific">Scleropages formosus</name>
    <name type="common">Asian bonytongue</name>
    <name type="synonym">Osteoglossum formosum</name>
    <dbReference type="NCBI Taxonomy" id="113540"/>
    <lineage>
        <taxon>Eukaryota</taxon>
        <taxon>Metazoa</taxon>
        <taxon>Chordata</taxon>
        <taxon>Craniata</taxon>
        <taxon>Vertebrata</taxon>
        <taxon>Euteleostomi</taxon>
        <taxon>Actinopterygii</taxon>
        <taxon>Neopterygii</taxon>
        <taxon>Teleostei</taxon>
        <taxon>Osteoglossocephala</taxon>
        <taxon>Osteoglossomorpha</taxon>
        <taxon>Osteoglossiformes</taxon>
        <taxon>Osteoglossidae</taxon>
        <taxon>Scleropages</taxon>
    </lineage>
</organism>
<gene>
    <name evidence="12" type="ORF">Z043_118980</name>
</gene>
<dbReference type="CDD" id="cd00146">
    <property type="entry name" value="PKD"/>
    <property type="match status" value="1"/>
</dbReference>
<dbReference type="SUPFAM" id="SSF49299">
    <property type="entry name" value="PKD domain"/>
    <property type="match status" value="1"/>
</dbReference>
<sequence length="510" mass="56180">CTSSLMAWLVPKMPPFASALLLVFLLSLRCPRCLGQQCFDNFEKGEKDFVLDTDDSVKAGATFIASPSISSPDDCVHECCRVPNCNVALIEKHEAGGSSCFLFDCLYKQEYVCKFMRKVGFNTYILKSVYEANLKGSSTTHPDKPPIAKTGQDRVVQSQEELMLEGNESWDDHGIESYHWKLVSGNPSIVIDKTNLPDQVKVSNLTPGVYKFELTVVDSIGQSNSAVVKIIVLTLEQSQNHCLVPKKVGMCRGSFPRWHYNAATNGCEPFTFGGCKGNNNNYLTQAECTKACQGMSATSPSGRMGIVLVPTEICGSPCTADQFTCANGCCLDKGGECDMTTQCSDGSDERSCNNLDKQFKVLLQIPVNEQKVRCTDPPRTGPCRASFTHWYYDPLSRKCLRFNYGGCEGNDNRFEVEDACMNTCRTVTSEDVFARGAFEYQESQHSQSGTIAIAVLLGVAILIMLAILGYCFLKGRKDQSRPQRVAANGGHTFPVEDTERLVYNSTTKPI</sequence>
<feature type="transmembrane region" description="Helical" evidence="8">
    <location>
        <begin position="451"/>
        <end position="473"/>
    </location>
</feature>
<keyword evidence="5 7" id="KW-1015">Disulfide bond</keyword>
<dbReference type="PROSITE" id="PS50279">
    <property type="entry name" value="BPTI_KUNITZ_2"/>
    <property type="match status" value="2"/>
</dbReference>
<dbReference type="InterPro" id="IPR011106">
    <property type="entry name" value="MANSC_N"/>
</dbReference>
<dbReference type="FunFam" id="4.10.410.10:FF:000020">
    <property type="entry name" value="Collagen, type VI, alpha 3"/>
    <property type="match status" value="1"/>
</dbReference>
<evidence type="ECO:0000259" key="11">
    <source>
        <dbReference type="PROSITE" id="PS50986"/>
    </source>
</evidence>
<feature type="non-terminal residue" evidence="12">
    <location>
        <position position="1"/>
    </location>
</feature>
<feature type="disulfide bond" evidence="7">
    <location>
        <begin position="337"/>
        <end position="352"/>
    </location>
</feature>
<dbReference type="CDD" id="cd22624">
    <property type="entry name" value="Kunitz_HAI1_2-like"/>
    <property type="match status" value="1"/>
</dbReference>
<dbReference type="PROSITE" id="PS50068">
    <property type="entry name" value="LDLRA_2"/>
    <property type="match status" value="1"/>
</dbReference>
<dbReference type="Pfam" id="PF22352">
    <property type="entry name" value="K319L-like_PKD"/>
    <property type="match status" value="1"/>
</dbReference>
<evidence type="ECO:0000256" key="3">
    <source>
        <dbReference type="ARBA" id="ARBA00022989"/>
    </source>
</evidence>